<keyword evidence="15" id="KW-1185">Reference proteome</keyword>
<dbReference type="PANTHER" id="PTHR32382">
    <property type="entry name" value="FASCICLIN-LIKE ARABINOGALACTAN PROTEIN"/>
    <property type="match status" value="1"/>
</dbReference>
<dbReference type="Pfam" id="PF02469">
    <property type="entry name" value="Fasciclin"/>
    <property type="match status" value="1"/>
</dbReference>
<dbReference type="AlphaFoldDB" id="A0A8K0GPI1"/>
<feature type="signal peptide" evidence="12">
    <location>
        <begin position="1"/>
        <end position="27"/>
    </location>
</feature>
<comment type="caution">
    <text evidence="14">The sequence shown here is derived from an EMBL/GenBank/DDBJ whole genome shotgun (WGS) entry which is preliminary data.</text>
</comment>
<dbReference type="FunFam" id="2.30.180.10:FF:000015">
    <property type="entry name" value="Fasciclin-like arabinogalactan protein 3"/>
    <property type="match status" value="1"/>
</dbReference>
<evidence type="ECO:0000259" key="13">
    <source>
        <dbReference type="PROSITE" id="PS50213"/>
    </source>
</evidence>
<reference evidence="14" key="1">
    <citation type="submission" date="2020-03" db="EMBL/GenBank/DDBJ databases">
        <title>A high-quality chromosome-level genome assembly of a woody plant with both climbing and erect habits, Rhamnella rubrinervis.</title>
        <authorList>
            <person name="Lu Z."/>
            <person name="Yang Y."/>
            <person name="Zhu X."/>
            <person name="Sun Y."/>
        </authorList>
    </citation>
    <scope>NUCLEOTIDE SEQUENCE</scope>
    <source>
        <strain evidence="14">BYM</strain>
        <tissue evidence="14">Leaf</tissue>
    </source>
</reference>
<accession>A0A8K0GPI1</accession>
<dbReference type="EMBL" id="VOIH02000012">
    <property type="protein sequence ID" value="KAF3432506.1"/>
    <property type="molecule type" value="Genomic_DNA"/>
</dbReference>
<evidence type="ECO:0000256" key="5">
    <source>
        <dbReference type="ARBA" id="ARBA00022729"/>
    </source>
</evidence>
<keyword evidence="3" id="KW-1003">Cell membrane</keyword>
<comment type="similarity">
    <text evidence="2">Belongs to the fasciclin-like AGP family.</text>
</comment>
<dbReference type="OrthoDB" id="1194419at2759"/>
<comment type="function">
    <text evidence="10">May be a cell surface adhesion protein.</text>
</comment>
<feature type="compositionally biased region" description="Low complexity" evidence="11">
    <location>
        <begin position="180"/>
        <end position="189"/>
    </location>
</feature>
<dbReference type="InterPro" id="IPR036378">
    <property type="entry name" value="FAS1_dom_sf"/>
</dbReference>
<evidence type="ECO:0000256" key="6">
    <source>
        <dbReference type="ARBA" id="ARBA00022974"/>
    </source>
</evidence>
<feature type="domain" description="FAS1" evidence="13">
    <location>
        <begin position="27"/>
        <end position="157"/>
    </location>
</feature>
<name>A0A8K0GPI1_9ROSA</name>
<evidence type="ECO:0000256" key="10">
    <source>
        <dbReference type="ARBA" id="ARBA00024686"/>
    </source>
</evidence>
<evidence type="ECO:0000256" key="12">
    <source>
        <dbReference type="SAM" id="SignalP"/>
    </source>
</evidence>
<evidence type="ECO:0000256" key="2">
    <source>
        <dbReference type="ARBA" id="ARBA00007843"/>
    </source>
</evidence>
<feature type="region of interest" description="Disordered" evidence="11">
    <location>
        <begin position="180"/>
        <end position="258"/>
    </location>
</feature>
<dbReference type="GO" id="GO:0005886">
    <property type="term" value="C:plasma membrane"/>
    <property type="evidence" value="ECO:0007669"/>
    <property type="project" value="UniProtKB-SubCell"/>
</dbReference>
<evidence type="ECO:0000256" key="1">
    <source>
        <dbReference type="ARBA" id="ARBA00004609"/>
    </source>
</evidence>
<evidence type="ECO:0000256" key="8">
    <source>
        <dbReference type="ARBA" id="ARBA00023180"/>
    </source>
</evidence>
<evidence type="ECO:0000313" key="15">
    <source>
        <dbReference type="Proteomes" id="UP000796880"/>
    </source>
</evidence>
<keyword evidence="7" id="KW-0472">Membrane</keyword>
<dbReference type="InterPro" id="IPR000782">
    <property type="entry name" value="FAS1_domain"/>
</dbReference>
<keyword evidence="5 12" id="KW-0732">Signal</keyword>
<evidence type="ECO:0000313" key="14">
    <source>
        <dbReference type="EMBL" id="KAF3432506.1"/>
    </source>
</evidence>
<proteinExistence type="inferred from homology"/>
<keyword evidence="6" id="KW-0654">Proteoglycan</keyword>
<dbReference type="PANTHER" id="PTHR32382:SF78">
    <property type="entry name" value="MUCIN-1-LIKE"/>
    <property type="match status" value="1"/>
</dbReference>
<dbReference type="SUPFAM" id="SSF82153">
    <property type="entry name" value="FAS1 domain"/>
    <property type="match status" value="1"/>
</dbReference>
<evidence type="ECO:0000256" key="11">
    <source>
        <dbReference type="SAM" id="MobiDB-lite"/>
    </source>
</evidence>
<feature type="compositionally biased region" description="Polar residues" evidence="11">
    <location>
        <begin position="229"/>
        <end position="240"/>
    </location>
</feature>
<feature type="compositionally biased region" description="Pro residues" evidence="11">
    <location>
        <begin position="190"/>
        <end position="201"/>
    </location>
</feature>
<evidence type="ECO:0000256" key="3">
    <source>
        <dbReference type="ARBA" id="ARBA00022475"/>
    </source>
</evidence>
<sequence>MYCLVSSATSLLLSSSFLMIILSSTSAFNITQILTPFPEFRTYNDYLIQTNLADQINNRQVITVLVVDNGAMSTIAKRSMDVIKKVLSLHVVLDYYDVQKLLHLPNRSVTLTTMFQTTGEATGLQGFLNVTVVGTGGVSIAWAAGSGVGANVVKAVVSQPYNISVVQISTLIMPSTIVNTNSSSNSSSSSPPPSQSPPSPSPAASQSPTPNPNPNPPSRAKPPRKAASGPSNAISPSADQNPPADGHKDSDKSYAPPKFTTVDFASVVIMIMMLCL</sequence>
<feature type="chain" id="PRO_5035455216" description="FAS1 domain-containing protein" evidence="12">
    <location>
        <begin position="28"/>
        <end position="276"/>
    </location>
</feature>
<organism evidence="14 15">
    <name type="scientific">Rhamnella rubrinervis</name>
    <dbReference type="NCBI Taxonomy" id="2594499"/>
    <lineage>
        <taxon>Eukaryota</taxon>
        <taxon>Viridiplantae</taxon>
        <taxon>Streptophyta</taxon>
        <taxon>Embryophyta</taxon>
        <taxon>Tracheophyta</taxon>
        <taxon>Spermatophyta</taxon>
        <taxon>Magnoliopsida</taxon>
        <taxon>eudicotyledons</taxon>
        <taxon>Gunneridae</taxon>
        <taxon>Pentapetalae</taxon>
        <taxon>rosids</taxon>
        <taxon>fabids</taxon>
        <taxon>Rosales</taxon>
        <taxon>Rhamnaceae</taxon>
        <taxon>rhamnoid group</taxon>
        <taxon>Rhamneae</taxon>
        <taxon>Rhamnella</taxon>
    </lineage>
</organism>
<keyword evidence="8" id="KW-0325">Glycoprotein</keyword>
<comment type="subcellular location">
    <subcellularLocation>
        <location evidence="1">Cell membrane</location>
        <topology evidence="1">Lipid-anchor</topology>
        <topology evidence="1">GPI-anchor</topology>
    </subcellularLocation>
</comment>
<keyword evidence="9" id="KW-0449">Lipoprotein</keyword>
<dbReference type="GO" id="GO:0098552">
    <property type="term" value="C:side of membrane"/>
    <property type="evidence" value="ECO:0007669"/>
    <property type="project" value="UniProtKB-KW"/>
</dbReference>
<feature type="compositionally biased region" description="Pro residues" evidence="11">
    <location>
        <begin position="209"/>
        <end position="220"/>
    </location>
</feature>
<dbReference type="InterPro" id="IPR033254">
    <property type="entry name" value="Plant_FLA"/>
</dbReference>
<keyword evidence="4" id="KW-0336">GPI-anchor</keyword>
<gene>
    <name evidence="14" type="ORF">FNV43_RR27246</name>
</gene>
<evidence type="ECO:0000256" key="7">
    <source>
        <dbReference type="ARBA" id="ARBA00023136"/>
    </source>
</evidence>
<protein>
    <recommendedName>
        <fullName evidence="13">FAS1 domain-containing protein</fullName>
    </recommendedName>
</protein>
<dbReference type="PROSITE" id="PS50213">
    <property type="entry name" value="FAS1"/>
    <property type="match status" value="1"/>
</dbReference>
<evidence type="ECO:0000256" key="9">
    <source>
        <dbReference type="ARBA" id="ARBA00023288"/>
    </source>
</evidence>
<evidence type="ECO:0000256" key="4">
    <source>
        <dbReference type="ARBA" id="ARBA00022622"/>
    </source>
</evidence>
<dbReference type="Proteomes" id="UP000796880">
    <property type="component" value="Unassembled WGS sequence"/>
</dbReference>
<dbReference type="Gene3D" id="2.30.180.10">
    <property type="entry name" value="FAS1 domain"/>
    <property type="match status" value="1"/>
</dbReference>